<dbReference type="EMBL" id="JBBEGN010000002">
    <property type="protein sequence ID" value="MEJ2867463.1"/>
    <property type="molecule type" value="Genomic_DNA"/>
</dbReference>
<sequence>MSSPRSDRIGGIGPFAVGTIVLALVVLALTGLTRACSVSPPGAVDRASVPRVDVAEATRAASGSLPFRVRGPAMPADWIAQSTDTRDVPGGRAFRLGWLTPDDAFVRLVQSNGSAEGLVASEGGEPQAGPPVSAGDLTWATYRGQRGEPIWVTDVGGVRWLVTGNATPARFVQLITAARQAP</sequence>
<comment type="caution">
    <text evidence="2">The sequence shown here is derived from an EMBL/GenBank/DDBJ whole genome shotgun (WGS) entry which is preliminary data.</text>
</comment>
<dbReference type="InterPro" id="IPR025339">
    <property type="entry name" value="DUF4245"/>
</dbReference>
<organism evidence="2 3">
    <name type="scientific">Actinomycetospora aurantiaca</name>
    <dbReference type="NCBI Taxonomy" id="3129233"/>
    <lineage>
        <taxon>Bacteria</taxon>
        <taxon>Bacillati</taxon>
        <taxon>Actinomycetota</taxon>
        <taxon>Actinomycetes</taxon>
        <taxon>Pseudonocardiales</taxon>
        <taxon>Pseudonocardiaceae</taxon>
        <taxon>Actinomycetospora</taxon>
    </lineage>
</organism>
<evidence type="ECO:0000313" key="3">
    <source>
        <dbReference type="Proteomes" id="UP001385809"/>
    </source>
</evidence>
<name>A0ABU8MKJ4_9PSEU</name>
<dbReference type="Proteomes" id="UP001385809">
    <property type="component" value="Unassembled WGS sequence"/>
</dbReference>
<gene>
    <name evidence="2" type="ORF">WCD74_06780</name>
</gene>
<accession>A0ABU8MKJ4</accession>
<evidence type="ECO:0000313" key="2">
    <source>
        <dbReference type="EMBL" id="MEJ2867463.1"/>
    </source>
</evidence>
<keyword evidence="1" id="KW-1133">Transmembrane helix</keyword>
<keyword evidence="1" id="KW-0472">Membrane</keyword>
<reference evidence="2 3" key="1">
    <citation type="submission" date="2024-03" db="EMBL/GenBank/DDBJ databases">
        <title>Actinomycetospora sp. OC33-EN08, a novel actinomycete isolated from wild orchid (Aerides multiflora).</title>
        <authorList>
            <person name="Suriyachadkun C."/>
        </authorList>
    </citation>
    <scope>NUCLEOTIDE SEQUENCE [LARGE SCALE GENOMIC DNA]</scope>
    <source>
        <strain evidence="2 3">OC33-EN08</strain>
    </source>
</reference>
<feature type="transmembrane region" description="Helical" evidence="1">
    <location>
        <begin position="12"/>
        <end position="32"/>
    </location>
</feature>
<dbReference type="RefSeq" id="WP_337694066.1">
    <property type="nucleotide sequence ID" value="NZ_JBBEGN010000002.1"/>
</dbReference>
<dbReference type="Pfam" id="PF14030">
    <property type="entry name" value="DUF4245"/>
    <property type="match status" value="1"/>
</dbReference>
<proteinExistence type="predicted"/>
<keyword evidence="3" id="KW-1185">Reference proteome</keyword>
<protein>
    <submittedName>
        <fullName evidence="2">DUF4245 domain-containing protein</fullName>
    </submittedName>
</protein>
<evidence type="ECO:0000256" key="1">
    <source>
        <dbReference type="SAM" id="Phobius"/>
    </source>
</evidence>
<keyword evidence="1" id="KW-0812">Transmembrane</keyword>